<comment type="pathway">
    <text evidence="2">Cofactor biosynthesis; molybdopterin biosynthesis.</text>
</comment>
<dbReference type="GO" id="GO:0006777">
    <property type="term" value="P:Mo-molybdopterin cofactor biosynthetic process"/>
    <property type="evidence" value="ECO:0007669"/>
    <property type="project" value="UniProtKB-KW"/>
</dbReference>
<evidence type="ECO:0000256" key="1">
    <source>
        <dbReference type="ARBA" id="ARBA00001637"/>
    </source>
</evidence>
<dbReference type="PANTHER" id="PTHR22960:SF0">
    <property type="entry name" value="MOLYBDENUM COFACTOR BIOSYNTHESIS PROTEIN 1"/>
    <property type="match status" value="1"/>
</dbReference>
<dbReference type="InterPro" id="IPR023045">
    <property type="entry name" value="MoaC"/>
</dbReference>
<evidence type="ECO:0000313" key="7">
    <source>
        <dbReference type="EMBL" id="KAG2172390.1"/>
    </source>
</evidence>
<dbReference type="Proteomes" id="UP000654370">
    <property type="component" value="Unassembled WGS sequence"/>
</dbReference>
<dbReference type="AlphaFoldDB" id="A0A8H7PEV1"/>
<dbReference type="EMBL" id="JAEPQZ010000017">
    <property type="protein sequence ID" value="KAG2172390.1"/>
    <property type="molecule type" value="Genomic_DNA"/>
</dbReference>
<keyword evidence="4" id="KW-0501">Molybdenum cofactor biosynthesis</keyword>
<dbReference type="CDD" id="cd01420">
    <property type="entry name" value="MoaC_PE"/>
    <property type="match status" value="1"/>
</dbReference>
<name>A0A8H7PEV1_MORIS</name>
<proteinExistence type="inferred from homology"/>
<evidence type="ECO:0000256" key="2">
    <source>
        <dbReference type="ARBA" id="ARBA00005046"/>
    </source>
</evidence>
<dbReference type="EC" id="4.6.1.17" evidence="3"/>
<sequence>MYQKIHNLIPVPVLWQSSQTSISIPRMLFQRAQTRLYSTKPKLTHTDPDTGKAKMVSVTQKDITSRTARAEGKIMLPRPTYDLLSKTTVTKKGDVLTVAQIAGIQAAKMTSTLIPLCHPLLLSNIQVNLKLNSTSHSVDCTSLVECRGNTGVEMEALTAVNVALLTVFDMCKAAGHGMEIMGIKVISKTGGKSGDWDHSKMKEECE</sequence>
<dbReference type="SUPFAM" id="SSF55040">
    <property type="entry name" value="Molybdenum cofactor biosynthesis protein C, MoaC"/>
    <property type="match status" value="1"/>
</dbReference>
<dbReference type="InterPro" id="IPR047594">
    <property type="entry name" value="MoaC_bact/euk"/>
</dbReference>
<evidence type="ECO:0000256" key="3">
    <source>
        <dbReference type="ARBA" id="ARBA00012575"/>
    </source>
</evidence>
<dbReference type="Gene3D" id="3.30.70.640">
    <property type="entry name" value="Molybdopterin cofactor biosynthesis C (MoaC) domain"/>
    <property type="match status" value="1"/>
</dbReference>
<accession>A0A8H7PEV1</accession>
<dbReference type="NCBIfam" id="NF006870">
    <property type="entry name" value="PRK09364.1"/>
    <property type="match status" value="1"/>
</dbReference>
<dbReference type="Pfam" id="PF01967">
    <property type="entry name" value="MoaC"/>
    <property type="match status" value="1"/>
</dbReference>
<dbReference type="GO" id="GO:0061799">
    <property type="term" value="F:cyclic pyranopterin monophosphate synthase activity"/>
    <property type="evidence" value="ECO:0007669"/>
    <property type="project" value="UniProtKB-EC"/>
</dbReference>
<dbReference type="UniPathway" id="UPA00344"/>
<evidence type="ECO:0000256" key="4">
    <source>
        <dbReference type="ARBA" id="ARBA00023150"/>
    </source>
</evidence>
<gene>
    <name evidence="7" type="ORF">INT43_004932</name>
</gene>
<organism evidence="7 8">
    <name type="scientific">Mortierella isabellina</name>
    <name type="common">Filamentous fungus</name>
    <name type="synonym">Umbelopsis isabellina</name>
    <dbReference type="NCBI Taxonomy" id="91625"/>
    <lineage>
        <taxon>Eukaryota</taxon>
        <taxon>Fungi</taxon>
        <taxon>Fungi incertae sedis</taxon>
        <taxon>Mucoromycota</taxon>
        <taxon>Mucoromycotina</taxon>
        <taxon>Umbelopsidomycetes</taxon>
        <taxon>Umbelopsidales</taxon>
        <taxon>Umbelopsidaceae</taxon>
        <taxon>Umbelopsis</taxon>
    </lineage>
</organism>
<comment type="catalytic activity">
    <reaction evidence="1">
        <text>(8S)-3',8-cyclo-7,8-dihydroguanosine 5'-triphosphate = cyclic pyranopterin phosphate + diphosphate</text>
        <dbReference type="Rhea" id="RHEA:49580"/>
        <dbReference type="ChEBI" id="CHEBI:33019"/>
        <dbReference type="ChEBI" id="CHEBI:59648"/>
        <dbReference type="ChEBI" id="CHEBI:131766"/>
        <dbReference type="EC" id="4.6.1.17"/>
    </reaction>
</comment>
<keyword evidence="8" id="KW-1185">Reference proteome</keyword>
<keyword evidence="5" id="KW-0456">Lyase</keyword>
<evidence type="ECO:0000256" key="5">
    <source>
        <dbReference type="ARBA" id="ARBA00023239"/>
    </source>
</evidence>
<dbReference type="OrthoDB" id="429626at2759"/>
<dbReference type="InterPro" id="IPR050105">
    <property type="entry name" value="MoCo_biosynth_MoaA/MoaC"/>
</dbReference>
<feature type="domain" description="Molybdopterin cofactor biosynthesis C (MoaC)" evidence="6">
    <location>
        <begin position="55"/>
        <end position="191"/>
    </location>
</feature>
<evidence type="ECO:0000259" key="6">
    <source>
        <dbReference type="Pfam" id="PF01967"/>
    </source>
</evidence>
<evidence type="ECO:0000313" key="8">
    <source>
        <dbReference type="Proteomes" id="UP000654370"/>
    </source>
</evidence>
<dbReference type="InterPro" id="IPR036522">
    <property type="entry name" value="MoaC_sf"/>
</dbReference>
<comment type="caution">
    <text evidence="7">The sequence shown here is derived from an EMBL/GenBank/DDBJ whole genome shotgun (WGS) entry which is preliminary data.</text>
</comment>
<dbReference type="GO" id="GO:0061798">
    <property type="term" value="F:GTP 3',8'-cyclase activity"/>
    <property type="evidence" value="ECO:0007669"/>
    <property type="project" value="TreeGrafter"/>
</dbReference>
<dbReference type="NCBIfam" id="TIGR00581">
    <property type="entry name" value="moaC"/>
    <property type="match status" value="1"/>
</dbReference>
<dbReference type="HAMAP" id="MF_01224_B">
    <property type="entry name" value="MoaC_B"/>
    <property type="match status" value="1"/>
</dbReference>
<dbReference type="InterPro" id="IPR002820">
    <property type="entry name" value="Mopterin_CF_biosynth-C_dom"/>
</dbReference>
<reference evidence="7" key="1">
    <citation type="submission" date="2020-12" db="EMBL/GenBank/DDBJ databases">
        <title>Metabolic potential, ecology and presence of endohyphal bacteria is reflected in genomic diversity of Mucoromycotina.</title>
        <authorList>
            <person name="Muszewska A."/>
            <person name="Okrasinska A."/>
            <person name="Steczkiewicz K."/>
            <person name="Drgas O."/>
            <person name="Orlowska M."/>
            <person name="Perlinska-Lenart U."/>
            <person name="Aleksandrzak-Piekarczyk T."/>
            <person name="Szatraj K."/>
            <person name="Zielenkiewicz U."/>
            <person name="Pilsyk S."/>
            <person name="Malc E."/>
            <person name="Mieczkowski P."/>
            <person name="Kruszewska J.S."/>
            <person name="Biernat P."/>
            <person name="Pawlowska J."/>
        </authorList>
    </citation>
    <scope>NUCLEOTIDE SEQUENCE</scope>
    <source>
        <strain evidence="7">WA0000067209</strain>
    </source>
</reference>
<protein>
    <recommendedName>
        <fullName evidence="3">cyclic pyranopterin monophosphate synthase</fullName>
        <ecNumber evidence="3">4.6.1.17</ecNumber>
    </recommendedName>
</protein>
<dbReference type="PANTHER" id="PTHR22960">
    <property type="entry name" value="MOLYBDOPTERIN COFACTOR SYNTHESIS PROTEIN A"/>
    <property type="match status" value="1"/>
</dbReference>